<protein>
    <submittedName>
        <fullName evidence="1">Uncharacterized protein</fullName>
    </submittedName>
</protein>
<reference evidence="2" key="1">
    <citation type="submission" date="2015-11" db="EMBL/GenBank/DDBJ databases">
        <title>Complete genome sequence of a polyethylene glycol-degrading strain Sphingopyxis terrae strain 203-1 (NBRC 15098).</title>
        <authorList>
            <person name="Yoshiyuki O."/>
            <person name="Shouta N."/>
            <person name="Nagata Y."/>
            <person name="Numata M."/>
            <person name="Tsuchikane K."/>
            <person name="Hosoyama A."/>
            <person name="Yamazoe A."/>
            <person name="Tsuda M."/>
            <person name="Fujita N."/>
            <person name="Kawai F."/>
        </authorList>
    </citation>
    <scope>NUCLEOTIDE SEQUENCE [LARGE SCALE GENOMIC DNA]</scope>
    <source>
        <strain evidence="2">203-1</strain>
    </source>
</reference>
<dbReference type="RefSeq" id="WP_062902845.1">
    <property type="nucleotide sequence ID" value="NZ_CP013342.1"/>
</dbReference>
<dbReference type="KEGG" id="ster:AOA14_18325"/>
<dbReference type="AlphaFoldDB" id="A0A142W3L5"/>
<organism evidence="1 2">
    <name type="scientific">Sphingopyxis terrae subsp. terrae NBRC 15098</name>
    <dbReference type="NCBI Taxonomy" id="1219058"/>
    <lineage>
        <taxon>Bacteria</taxon>
        <taxon>Pseudomonadati</taxon>
        <taxon>Pseudomonadota</taxon>
        <taxon>Alphaproteobacteria</taxon>
        <taxon>Sphingomonadales</taxon>
        <taxon>Sphingomonadaceae</taxon>
        <taxon>Sphingopyxis</taxon>
    </lineage>
</organism>
<evidence type="ECO:0000313" key="1">
    <source>
        <dbReference type="EMBL" id="AMU96559.1"/>
    </source>
</evidence>
<name>A0A142W3L5_9SPHN</name>
<dbReference type="EMBL" id="CP013342">
    <property type="protein sequence ID" value="AMU96559.1"/>
    <property type="molecule type" value="Genomic_DNA"/>
</dbReference>
<proteinExistence type="predicted"/>
<dbReference type="Proteomes" id="UP000076234">
    <property type="component" value="Chromosome"/>
</dbReference>
<gene>
    <name evidence="1" type="ORF">AOA14_18325</name>
</gene>
<reference evidence="1 2" key="2">
    <citation type="journal article" date="2016" name="Genome Announc.">
        <title>Complete Genome Sequence of Sphingopyxis terrae Strain 203-1 (NBRC 111660), a Polyethylene Glycol Degrader.</title>
        <authorList>
            <person name="Ohtsubo Y."/>
            <person name="Nonoyama S."/>
            <person name="Nagata Y."/>
            <person name="Numata M."/>
            <person name="Tsuchikane K."/>
            <person name="Hosoyama A."/>
            <person name="Yamazoe A."/>
            <person name="Tsuda M."/>
            <person name="Fujita N."/>
            <person name="Kawai F."/>
        </authorList>
    </citation>
    <scope>NUCLEOTIDE SEQUENCE [LARGE SCALE GENOMIC DNA]</scope>
    <source>
        <strain evidence="1 2">203-1</strain>
    </source>
</reference>
<sequence length="110" mass="12096">MFHGLDSFEVIMDKPVKLTSAHIERLKGGALADREVPSLSVVVAAHERKQRRFKRLGAGTKKTVELILGAHPAFSIDEAREWAASLSRVKMVWPLRRLGTPLGCVPNPGS</sequence>
<accession>A0A142W3L5</accession>
<evidence type="ECO:0000313" key="2">
    <source>
        <dbReference type="Proteomes" id="UP000076234"/>
    </source>
</evidence>